<protein>
    <submittedName>
        <fullName evidence="2">Uncharacterized protein</fullName>
    </submittedName>
</protein>
<dbReference type="VEuPathDB" id="FungiDB:AFUB_001270"/>
<reference evidence="2 3" key="1">
    <citation type="journal article" date="2008" name="PLoS Genet.">
        <title>Genomic islands in the pathogenic filamentous fungus Aspergillus fumigatus.</title>
        <authorList>
            <person name="Fedorova N.D."/>
            <person name="Khaldi N."/>
            <person name="Joardar V.S."/>
            <person name="Maiti R."/>
            <person name="Amedeo P."/>
            <person name="Anderson M.J."/>
            <person name="Crabtree J."/>
            <person name="Silva J.C."/>
            <person name="Badger J.H."/>
            <person name="Albarraq A."/>
            <person name="Angiuoli S."/>
            <person name="Bussey H."/>
            <person name="Bowyer P."/>
            <person name="Cotty P.J."/>
            <person name="Dyer P.S."/>
            <person name="Egan A."/>
            <person name="Galens K."/>
            <person name="Fraser-Liggett C.M."/>
            <person name="Haas B.J."/>
            <person name="Inman J.M."/>
            <person name="Kent R."/>
            <person name="Lemieux S."/>
            <person name="Malavazi I."/>
            <person name="Orvis J."/>
            <person name="Roemer T."/>
            <person name="Ronning C.M."/>
            <person name="Sundaram J.P."/>
            <person name="Sutton G."/>
            <person name="Turner G."/>
            <person name="Venter J.C."/>
            <person name="White O.R."/>
            <person name="Whitty B.R."/>
            <person name="Youngman P."/>
            <person name="Wolfe K.H."/>
            <person name="Goldman G.H."/>
            <person name="Wortman J.R."/>
            <person name="Jiang B."/>
            <person name="Denning D.W."/>
            <person name="Nierman W.C."/>
        </authorList>
    </citation>
    <scope>NUCLEOTIDE SEQUENCE [LARGE SCALE GENOMIC DNA]</scope>
    <source>
        <strain evidence="3">CBS 144.89 / FGSC A1163 / CEA10</strain>
    </source>
</reference>
<organism evidence="2 3">
    <name type="scientific">Aspergillus fumigatus (strain CBS 144.89 / FGSC A1163 / CEA10)</name>
    <name type="common">Neosartorya fumigata</name>
    <dbReference type="NCBI Taxonomy" id="451804"/>
    <lineage>
        <taxon>Eukaryota</taxon>
        <taxon>Fungi</taxon>
        <taxon>Dikarya</taxon>
        <taxon>Ascomycota</taxon>
        <taxon>Pezizomycotina</taxon>
        <taxon>Eurotiomycetes</taxon>
        <taxon>Eurotiomycetidae</taxon>
        <taxon>Eurotiales</taxon>
        <taxon>Aspergillaceae</taxon>
        <taxon>Aspergillus</taxon>
        <taxon>Aspergillus subgen. Fumigati</taxon>
    </lineage>
</organism>
<feature type="transmembrane region" description="Helical" evidence="1">
    <location>
        <begin position="75"/>
        <end position="95"/>
    </location>
</feature>
<gene>
    <name evidence="2" type="ORF">AFUB_001270</name>
</gene>
<accession>B0XM78</accession>
<feature type="transmembrane region" description="Helical" evidence="1">
    <location>
        <begin position="42"/>
        <end position="63"/>
    </location>
</feature>
<proteinExistence type="predicted"/>
<keyword evidence="1" id="KW-1133">Transmembrane helix</keyword>
<dbReference type="HOGENOM" id="CLU_166975_0_0_1"/>
<evidence type="ECO:0000313" key="3">
    <source>
        <dbReference type="Proteomes" id="UP000001699"/>
    </source>
</evidence>
<evidence type="ECO:0000256" key="1">
    <source>
        <dbReference type="SAM" id="Phobius"/>
    </source>
</evidence>
<dbReference type="Proteomes" id="UP000001699">
    <property type="component" value="Unassembled WGS sequence"/>
</dbReference>
<dbReference type="AlphaFoldDB" id="B0XM78"/>
<feature type="transmembrane region" description="Helical" evidence="1">
    <location>
        <begin position="12"/>
        <end position="36"/>
    </location>
</feature>
<evidence type="ECO:0000313" key="2">
    <source>
        <dbReference type="EMBL" id="EDP55434.1"/>
    </source>
</evidence>
<keyword evidence="1" id="KW-0812">Transmembrane</keyword>
<keyword evidence="3" id="KW-1185">Reference proteome</keyword>
<keyword evidence="1" id="KW-0472">Membrane</keyword>
<dbReference type="EMBL" id="DS499594">
    <property type="protein sequence ID" value="EDP55434.1"/>
    <property type="molecule type" value="Genomic_DNA"/>
</dbReference>
<name>B0XM78_ASPFC</name>
<sequence>MTSQSPSDPLIAALCGLLTLNIYTLLALLLSIPPFLDLRLSTLYVLALQGLISLVVVRLFYIATCRPFQLRCRTTLALMLLYAVFPVPRVALWVFDTVVPGLCVRKGFFQVCRGDACSV</sequence>